<feature type="signal peptide" evidence="1">
    <location>
        <begin position="1"/>
        <end position="22"/>
    </location>
</feature>
<protein>
    <recommendedName>
        <fullName evidence="4">Tetratricopeptide repeat protein</fullName>
    </recommendedName>
</protein>
<evidence type="ECO:0000256" key="1">
    <source>
        <dbReference type="SAM" id="SignalP"/>
    </source>
</evidence>
<dbReference type="Proteomes" id="UP001207654">
    <property type="component" value="Unassembled WGS sequence"/>
</dbReference>
<sequence length="211" mass="22889">MKRLALCLALFVGLTAATPQDATPHLLQGARHFREGRFANALVEFKVAQRLGTDGEADWYIAASLVKLGRAEEALEAFSTARKTAPDARDALLDYYHALACYEARLYLCADTLLDAVGDASGPRIGEQVRKLRGDIAALFRSTPTPASIDWYHVRAAQVRASGRSVLAAHFLEEAVRLAGKREDSYRLAEARDALGALSERPAPLVGGRSP</sequence>
<comment type="caution">
    <text evidence="2">The sequence shown here is derived from an EMBL/GenBank/DDBJ whole genome shotgun (WGS) entry which is preliminary data.</text>
</comment>
<dbReference type="InterPro" id="IPR011990">
    <property type="entry name" value="TPR-like_helical_dom_sf"/>
</dbReference>
<keyword evidence="3" id="KW-1185">Reference proteome</keyword>
<dbReference type="RefSeq" id="WP_267532310.1">
    <property type="nucleotide sequence ID" value="NZ_JAPNKA010000001.1"/>
</dbReference>
<accession>A0ABT3ZX47</accession>
<dbReference type="Gene3D" id="1.25.40.10">
    <property type="entry name" value="Tetratricopeptide repeat domain"/>
    <property type="match status" value="1"/>
</dbReference>
<proteinExistence type="predicted"/>
<dbReference type="EMBL" id="JAPNKA010000001">
    <property type="protein sequence ID" value="MCY1073297.1"/>
    <property type="molecule type" value="Genomic_DNA"/>
</dbReference>
<evidence type="ECO:0000313" key="3">
    <source>
        <dbReference type="Proteomes" id="UP001207654"/>
    </source>
</evidence>
<reference evidence="2 3" key="1">
    <citation type="submission" date="2022-11" db="EMBL/GenBank/DDBJ databases">
        <title>Minimal conservation of predation-associated metabolite biosynthetic gene clusters underscores biosynthetic potential of Myxococcota including descriptions for ten novel species: Archangium lansinium sp. nov., Myxococcus landrumus sp. nov., Nannocystis bai.</title>
        <authorList>
            <person name="Ahearne A."/>
            <person name="Stevens C."/>
            <person name="Phillips K."/>
        </authorList>
    </citation>
    <scope>NUCLEOTIDE SEQUENCE [LARGE SCALE GENOMIC DNA]</scope>
    <source>
        <strain evidence="2 3">MIWBW</strain>
    </source>
</reference>
<keyword evidence="1" id="KW-0732">Signal</keyword>
<dbReference type="SUPFAM" id="SSF48452">
    <property type="entry name" value="TPR-like"/>
    <property type="match status" value="1"/>
</dbReference>
<evidence type="ECO:0008006" key="4">
    <source>
        <dbReference type="Google" id="ProtNLM"/>
    </source>
</evidence>
<feature type="chain" id="PRO_5046350365" description="Tetratricopeptide repeat protein" evidence="1">
    <location>
        <begin position="23"/>
        <end position="211"/>
    </location>
</feature>
<name>A0ABT3ZX47_9BACT</name>
<gene>
    <name evidence="2" type="ORF">OV287_02270</name>
</gene>
<evidence type="ECO:0000313" key="2">
    <source>
        <dbReference type="EMBL" id="MCY1073297.1"/>
    </source>
</evidence>
<organism evidence="2 3">
    <name type="scientific">Archangium lansingense</name>
    <dbReference type="NCBI Taxonomy" id="2995310"/>
    <lineage>
        <taxon>Bacteria</taxon>
        <taxon>Pseudomonadati</taxon>
        <taxon>Myxococcota</taxon>
        <taxon>Myxococcia</taxon>
        <taxon>Myxococcales</taxon>
        <taxon>Cystobacterineae</taxon>
        <taxon>Archangiaceae</taxon>
        <taxon>Archangium</taxon>
    </lineage>
</organism>